<evidence type="ECO:0000259" key="9">
    <source>
        <dbReference type="Pfam" id="PF14369"/>
    </source>
</evidence>
<keyword evidence="7" id="KW-0862">Zinc</keyword>
<evidence type="ECO:0000313" key="10">
    <source>
        <dbReference type="EMBL" id="KAF6349967.1"/>
    </source>
</evidence>
<organism evidence="10 11">
    <name type="scientific">Myotis myotis</name>
    <name type="common">Greater mouse-eared bat</name>
    <name type="synonym">Vespertilio myotis</name>
    <dbReference type="NCBI Taxonomy" id="51298"/>
    <lineage>
        <taxon>Eukaryota</taxon>
        <taxon>Metazoa</taxon>
        <taxon>Chordata</taxon>
        <taxon>Craniata</taxon>
        <taxon>Vertebrata</taxon>
        <taxon>Euteleostomi</taxon>
        <taxon>Mammalia</taxon>
        <taxon>Eutheria</taxon>
        <taxon>Laurasiatheria</taxon>
        <taxon>Chiroptera</taxon>
        <taxon>Yangochiroptera</taxon>
        <taxon>Vespertilionidae</taxon>
        <taxon>Myotis</taxon>
    </lineage>
</organism>
<evidence type="ECO:0000256" key="4">
    <source>
        <dbReference type="ARBA" id="ARBA00022723"/>
    </source>
</evidence>
<proteinExistence type="predicted"/>
<keyword evidence="5" id="KW-0863">Zinc-finger</keyword>
<evidence type="ECO:0000256" key="1">
    <source>
        <dbReference type="ARBA" id="ARBA00000900"/>
    </source>
</evidence>
<dbReference type="Pfam" id="PF14369">
    <property type="entry name" value="Zn_ribbon_19"/>
    <property type="match status" value="1"/>
</dbReference>
<keyword evidence="3" id="KW-0808">Transferase</keyword>
<dbReference type="Proteomes" id="UP000527355">
    <property type="component" value="Unassembled WGS sequence"/>
</dbReference>
<evidence type="ECO:0000256" key="6">
    <source>
        <dbReference type="ARBA" id="ARBA00022786"/>
    </source>
</evidence>
<gene>
    <name evidence="10" type="ORF">mMyoMyo1_016659</name>
</gene>
<name>A0A7J7XJR4_MYOMY</name>
<accession>A0A7J7XJR4</accession>
<keyword evidence="6" id="KW-0833">Ubl conjugation pathway</keyword>
<dbReference type="EC" id="2.3.2.27" evidence="2"/>
<evidence type="ECO:0000256" key="5">
    <source>
        <dbReference type="ARBA" id="ARBA00022771"/>
    </source>
</evidence>
<dbReference type="AlphaFoldDB" id="A0A7J7XJR4"/>
<keyword evidence="11" id="KW-1185">Reference proteome</keyword>
<feature type="region of interest" description="Disordered" evidence="8">
    <location>
        <begin position="97"/>
        <end position="128"/>
    </location>
</feature>
<feature type="compositionally biased region" description="Polar residues" evidence="8">
    <location>
        <begin position="47"/>
        <end position="63"/>
    </location>
</feature>
<comment type="catalytic activity">
    <reaction evidence="1">
        <text>S-ubiquitinyl-[E2 ubiquitin-conjugating enzyme]-L-cysteine + [acceptor protein]-L-lysine = [E2 ubiquitin-conjugating enzyme]-L-cysteine + N(6)-ubiquitinyl-[acceptor protein]-L-lysine.</text>
        <dbReference type="EC" id="2.3.2.27"/>
    </reaction>
</comment>
<feature type="region of interest" description="Disordered" evidence="8">
    <location>
        <begin position="41"/>
        <end position="63"/>
    </location>
</feature>
<evidence type="ECO:0000256" key="2">
    <source>
        <dbReference type="ARBA" id="ARBA00012483"/>
    </source>
</evidence>
<protein>
    <recommendedName>
        <fullName evidence="2">RING-type E3 ubiquitin transferase</fullName>
        <ecNumber evidence="2">2.3.2.27</ecNumber>
    </recommendedName>
</protein>
<evidence type="ECO:0000256" key="8">
    <source>
        <dbReference type="SAM" id="MobiDB-lite"/>
    </source>
</evidence>
<dbReference type="EMBL" id="JABWUV010000006">
    <property type="protein sequence ID" value="KAF6349967.1"/>
    <property type="molecule type" value="Genomic_DNA"/>
</dbReference>
<feature type="compositionally biased region" description="Basic and acidic residues" evidence="8">
    <location>
        <begin position="104"/>
        <end position="118"/>
    </location>
</feature>
<evidence type="ECO:0000313" key="11">
    <source>
        <dbReference type="Proteomes" id="UP000527355"/>
    </source>
</evidence>
<keyword evidence="4" id="KW-0479">Metal-binding</keyword>
<dbReference type="GO" id="GO:0061630">
    <property type="term" value="F:ubiquitin protein ligase activity"/>
    <property type="evidence" value="ECO:0007669"/>
    <property type="project" value="UniProtKB-EC"/>
</dbReference>
<reference evidence="10 11" key="1">
    <citation type="journal article" date="2020" name="Nature">
        <title>Six reference-quality genomes reveal evolution of bat adaptations.</title>
        <authorList>
            <person name="Jebb D."/>
            <person name="Huang Z."/>
            <person name="Pippel M."/>
            <person name="Hughes G.M."/>
            <person name="Lavrichenko K."/>
            <person name="Devanna P."/>
            <person name="Winkler S."/>
            <person name="Jermiin L.S."/>
            <person name="Skirmuntt E.C."/>
            <person name="Katzourakis A."/>
            <person name="Burkitt-Gray L."/>
            <person name="Ray D.A."/>
            <person name="Sullivan K.A.M."/>
            <person name="Roscito J.G."/>
            <person name="Kirilenko B.M."/>
            <person name="Davalos L.M."/>
            <person name="Corthals A.P."/>
            <person name="Power M.L."/>
            <person name="Jones G."/>
            <person name="Ransome R.D."/>
            <person name="Dechmann D.K.N."/>
            <person name="Locatelli A.G."/>
            <person name="Puechmaille S.J."/>
            <person name="Fedrigo O."/>
            <person name="Jarvis E.D."/>
            <person name="Hiller M."/>
            <person name="Vernes S.C."/>
            <person name="Myers E.W."/>
            <person name="Teeling E.C."/>
        </authorList>
    </citation>
    <scope>NUCLEOTIDE SEQUENCE [LARGE SCALE GENOMIC DNA]</scope>
    <source>
        <strain evidence="10">MMyoMyo1</strain>
        <tissue evidence="10">Flight muscle</tissue>
    </source>
</reference>
<dbReference type="VEuPathDB" id="HostDB:GeneID_118657923"/>
<evidence type="ECO:0000256" key="3">
    <source>
        <dbReference type="ARBA" id="ARBA00022679"/>
    </source>
</evidence>
<sequence length="255" mass="27665">MAEASPQPGRYFCHCCSVEIVPRLPDYICPRCESGFIEELPEETRSTENGSAPSTAPTDQSRQPFENVDQHLFTLPQGYGQFAFGIFDDSFEIPTFPPGALADNGRDPESRREREQQSRHRYGARQPRARLTARRATGRHEGVPTLEGIIQQLVNGIITPATIPNLGLGPWGVLHSNPMDYAWGANGLDAIITQALGWSALCAKTTTSWVSVCGSCPATTSSMTAALCPGWSSMTAALSAEKASQDRTRPPTPQS</sequence>
<feature type="compositionally biased region" description="Basic residues" evidence="8">
    <location>
        <begin position="119"/>
        <end position="128"/>
    </location>
</feature>
<dbReference type="GO" id="GO:0008270">
    <property type="term" value="F:zinc ion binding"/>
    <property type="evidence" value="ECO:0007669"/>
    <property type="project" value="UniProtKB-KW"/>
</dbReference>
<dbReference type="InterPro" id="IPR039525">
    <property type="entry name" value="RNF126-like_zinc-ribbon"/>
</dbReference>
<comment type="caution">
    <text evidence="10">The sequence shown here is derived from an EMBL/GenBank/DDBJ whole genome shotgun (WGS) entry which is preliminary data.</text>
</comment>
<feature type="domain" description="E3 ubiquitin-protein ligase RNF126-like zinc-ribbon" evidence="9">
    <location>
        <begin position="10"/>
        <end position="40"/>
    </location>
</feature>
<evidence type="ECO:0000256" key="7">
    <source>
        <dbReference type="ARBA" id="ARBA00022833"/>
    </source>
</evidence>